<organism evidence="4 5">
    <name type="scientific">Oikopleura dioica</name>
    <name type="common">Tunicate</name>
    <dbReference type="NCBI Taxonomy" id="34765"/>
    <lineage>
        <taxon>Eukaryota</taxon>
        <taxon>Metazoa</taxon>
        <taxon>Chordata</taxon>
        <taxon>Tunicata</taxon>
        <taxon>Appendicularia</taxon>
        <taxon>Copelata</taxon>
        <taxon>Oikopleuridae</taxon>
        <taxon>Oikopleura</taxon>
    </lineage>
</organism>
<protein>
    <submittedName>
        <fullName evidence="4">Oidioi.mRNA.OKI2018_I69.chr2.g8261.t1.cds</fullName>
    </submittedName>
</protein>
<dbReference type="SUPFAM" id="SSF52499">
    <property type="entry name" value="Isochorismatase-like hydrolases"/>
    <property type="match status" value="1"/>
</dbReference>
<dbReference type="Proteomes" id="UP001158576">
    <property type="component" value="Chromosome 2"/>
</dbReference>
<dbReference type="PANTHER" id="PTHR43540">
    <property type="entry name" value="PEROXYUREIDOACRYLATE/UREIDOACRYLATE AMIDOHYDROLASE-RELATED"/>
    <property type="match status" value="1"/>
</dbReference>
<dbReference type="Pfam" id="PF00857">
    <property type="entry name" value="Isochorismatase"/>
    <property type="match status" value="1"/>
</dbReference>
<comment type="similarity">
    <text evidence="1">Belongs to the isochorismatase family.</text>
</comment>
<evidence type="ECO:0000313" key="5">
    <source>
        <dbReference type="Proteomes" id="UP001158576"/>
    </source>
</evidence>
<dbReference type="InterPro" id="IPR050272">
    <property type="entry name" value="Isochorismatase-like_hydrls"/>
</dbReference>
<name>A0ABN7TBW5_OIKDI</name>
<feature type="domain" description="Isochorismatase-like" evidence="3">
    <location>
        <begin position="15"/>
        <end position="179"/>
    </location>
</feature>
<evidence type="ECO:0000313" key="4">
    <source>
        <dbReference type="EMBL" id="CAG5114197.1"/>
    </source>
</evidence>
<sequence>MDDANIENLYKSSQTALILVDLQTFFYRDSKLVSSAFPDLGKNVMELLESARSKGQTIVHVRAVYNHQQSKWMRAFERINPDKADPEIQNDCTEEFAKELPGEIIIEKHTFNGFQDTGLEEKLNALGIKSVIVCGLVTGACVMSTANGAFQVGFNVGIVPECCGDRTREQHDRMIASYGNYIFDIISLSKFKNLK</sequence>
<dbReference type="PANTHER" id="PTHR43540:SF1">
    <property type="entry name" value="ISOCHORISMATASE HYDROLASE"/>
    <property type="match status" value="1"/>
</dbReference>
<dbReference type="Gene3D" id="3.40.50.850">
    <property type="entry name" value="Isochorismatase-like"/>
    <property type="match status" value="1"/>
</dbReference>
<evidence type="ECO:0000259" key="3">
    <source>
        <dbReference type="Pfam" id="PF00857"/>
    </source>
</evidence>
<dbReference type="InterPro" id="IPR000868">
    <property type="entry name" value="Isochorismatase-like_dom"/>
</dbReference>
<dbReference type="CDD" id="cd00431">
    <property type="entry name" value="cysteine_hydrolases"/>
    <property type="match status" value="1"/>
</dbReference>
<proteinExistence type="inferred from homology"/>
<evidence type="ECO:0000256" key="2">
    <source>
        <dbReference type="ARBA" id="ARBA00022801"/>
    </source>
</evidence>
<accession>A0ABN7TBW5</accession>
<keyword evidence="5" id="KW-1185">Reference proteome</keyword>
<dbReference type="EMBL" id="OU015567">
    <property type="protein sequence ID" value="CAG5114197.1"/>
    <property type="molecule type" value="Genomic_DNA"/>
</dbReference>
<reference evidence="4 5" key="1">
    <citation type="submission" date="2021-04" db="EMBL/GenBank/DDBJ databases">
        <authorList>
            <person name="Bliznina A."/>
        </authorList>
    </citation>
    <scope>NUCLEOTIDE SEQUENCE [LARGE SCALE GENOMIC DNA]</scope>
</reference>
<keyword evidence="2" id="KW-0378">Hydrolase</keyword>
<gene>
    <name evidence="4" type="ORF">OKIOD_LOCUS17026</name>
</gene>
<dbReference type="InterPro" id="IPR036380">
    <property type="entry name" value="Isochorismatase-like_sf"/>
</dbReference>
<evidence type="ECO:0000256" key="1">
    <source>
        <dbReference type="ARBA" id="ARBA00006336"/>
    </source>
</evidence>